<dbReference type="OrthoDB" id="9895300at2759"/>
<dbReference type="PANTHER" id="PTHR47236:SF4">
    <property type="entry name" value="GENE 9195-RELATED"/>
    <property type="match status" value="1"/>
</dbReference>
<dbReference type="EMBL" id="KV926059">
    <property type="protein sequence ID" value="PIO37126.1"/>
    <property type="molecule type" value="Genomic_DNA"/>
</dbReference>
<gene>
    <name evidence="2" type="ORF">AB205_0216930</name>
</gene>
<name>A0A2G9SAH7_AQUCT</name>
<dbReference type="PANTHER" id="PTHR47236">
    <property type="entry name" value="GENE, 32742-RELATED-RELATED"/>
    <property type="match status" value="1"/>
</dbReference>
<reference evidence="3" key="1">
    <citation type="journal article" date="2017" name="Nat. Commun.">
        <title>The North American bullfrog draft genome provides insight into hormonal regulation of long noncoding RNA.</title>
        <authorList>
            <person name="Hammond S.A."/>
            <person name="Warren R.L."/>
            <person name="Vandervalk B.P."/>
            <person name="Kucuk E."/>
            <person name="Khan H."/>
            <person name="Gibb E.A."/>
            <person name="Pandoh P."/>
            <person name="Kirk H."/>
            <person name="Zhao Y."/>
            <person name="Jones M."/>
            <person name="Mungall A.J."/>
            <person name="Coope R."/>
            <person name="Pleasance S."/>
            <person name="Moore R.A."/>
            <person name="Holt R.A."/>
            <person name="Round J.M."/>
            <person name="Ohora S."/>
            <person name="Walle B.V."/>
            <person name="Veldhoen N."/>
            <person name="Helbing C.C."/>
            <person name="Birol I."/>
        </authorList>
    </citation>
    <scope>NUCLEOTIDE SEQUENCE [LARGE SCALE GENOMIC DNA]</scope>
</reference>
<evidence type="ECO:0000256" key="1">
    <source>
        <dbReference type="SAM" id="MobiDB-lite"/>
    </source>
</evidence>
<proteinExistence type="predicted"/>
<dbReference type="AlphaFoldDB" id="A0A2G9SAH7"/>
<accession>A0A2G9SAH7</accession>
<keyword evidence="3" id="KW-1185">Reference proteome</keyword>
<feature type="compositionally biased region" description="Basic and acidic residues" evidence="1">
    <location>
        <begin position="100"/>
        <end position="110"/>
    </location>
</feature>
<evidence type="ECO:0000313" key="2">
    <source>
        <dbReference type="EMBL" id="PIO37126.1"/>
    </source>
</evidence>
<sequence length="289" mass="32530">MKDMIQNLELSSSKNFEWRKVPLDGELESVRTNITSQQSEGSARTMTREFHTDHIQGEFLQEAIALMKALKLALMKTSTELTVKKTGTEKKQQHQGMIDTSEHSADRHQDQNQTKKNLYEGIINGNLSMLSMEGLHLQPLQFMRALYREDNLRRLISASPLTKTLEEIKEALKAQAQEKEMTKTANLATTGDLVPMNISQLSPRQMVIYQFGSAILHFACDSSSQSSLLLLIAQDIPRVQSSVWGREALRLGESYYDTENNILFVPKTSLEHAGELAVCIIHAVAQIKA</sequence>
<feature type="region of interest" description="Disordered" evidence="1">
    <location>
        <begin position="85"/>
        <end position="112"/>
    </location>
</feature>
<protein>
    <submittedName>
        <fullName evidence="2">Uncharacterized protein</fullName>
    </submittedName>
</protein>
<dbReference type="Proteomes" id="UP000228934">
    <property type="component" value="Unassembled WGS sequence"/>
</dbReference>
<evidence type="ECO:0000313" key="3">
    <source>
        <dbReference type="Proteomes" id="UP000228934"/>
    </source>
</evidence>
<organism evidence="2 3">
    <name type="scientific">Aquarana catesbeiana</name>
    <name type="common">American bullfrog</name>
    <name type="synonym">Rana catesbeiana</name>
    <dbReference type="NCBI Taxonomy" id="8400"/>
    <lineage>
        <taxon>Eukaryota</taxon>
        <taxon>Metazoa</taxon>
        <taxon>Chordata</taxon>
        <taxon>Craniata</taxon>
        <taxon>Vertebrata</taxon>
        <taxon>Euteleostomi</taxon>
        <taxon>Amphibia</taxon>
        <taxon>Batrachia</taxon>
        <taxon>Anura</taxon>
        <taxon>Neobatrachia</taxon>
        <taxon>Ranoidea</taxon>
        <taxon>Ranidae</taxon>
        <taxon>Aquarana</taxon>
    </lineage>
</organism>
<feature type="non-terminal residue" evidence="2">
    <location>
        <position position="289"/>
    </location>
</feature>